<organism evidence="2 3">
    <name type="scientific">Olea europaea subsp. europaea</name>
    <dbReference type="NCBI Taxonomy" id="158383"/>
    <lineage>
        <taxon>Eukaryota</taxon>
        <taxon>Viridiplantae</taxon>
        <taxon>Streptophyta</taxon>
        <taxon>Embryophyta</taxon>
        <taxon>Tracheophyta</taxon>
        <taxon>Spermatophyta</taxon>
        <taxon>Magnoliopsida</taxon>
        <taxon>eudicotyledons</taxon>
        <taxon>Gunneridae</taxon>
        <taxon>Pentapetalae</taxon>
        <taxon>asterids</taxon>
        <taxon>lamiids</taxon>
        <taxon>Lamiales</taxon>
        <taxon>Oleaceae</taxon>
        <taxon>Oleeae</taxon>
        <taxon>Olea</taxon>
    </lineage>
</organism>
<reference evidence="2 3" key="1">
    <citation type="submission" date="2019-12" db="EMBL/GenBank/DDBJ databases">
        <authorList>
            <person name="Alioto T."/>
            <person name="Alioto T."/>
            <person name="Gomez Garrido J."/>
        </authorList>
    </citation>
    <scope>NUCLEOTIDE SEQUENCE [LARGE SCALE GENOMIC DNA]</scope>
</reference>
<keyword evidence="3" id="KW-1185">Reference proteome</keyword>
<dbReference type="Gramene" id="OE9A086233T1">
    <property type="protein sequence ID" value="OE9A086233C1"/>
    <property type="gene ID" value="OE9A086233"/>
</dbReference>
<name>A0A8S0R973_OLEEU</name>
<comment type="caution">
    <text evidence="2">The sequence shown here is derived from an EMBL/GenBank/DDBJ whole genome shotgun (WGS) entry which is preliminary data.</text>
</comment>
<accession>A0A8S0R973</accession>
<dbReference type="EMBL" id="CACTIH010002231">
    <property type="protein sequence ID" value="CAA2975112.1"/>
    <property type="molecule type" value="Genomic_DNA"/>
</dbReference>
<feature type="signal peptide" evidence="1">
    <location>
        <begin position="1"/>
        <end position="23"/>
    </location>
</feature>
<dbReference type="Proteomes" id="UP000594638">
    <property type="component" value="Unassembled WGS sequence"/>
</dbReference>
<feature type="non-terminal residue" evidence="2">
    <location>
        <position position="1"/>
    </location>
</feature>
<proteinExistence type="predicted"/>
<evidence type="ECO:0000313" key="3">
    <source>
        <dbReference type="Proteomes" id="UP000594638"/>
    </source>
</evidence>
<gene>
    <name evidence="2" type="ORF">OLEA9_A086233</name>
</gene>
<evidence type="ECO:0000256" key="1">
    <source>
        <dbReference type="SAM" id="SignalP"/>
    </source>
</evidence>
<evidence type="ECO:0000313" key="2">
    <source>
        <dbReference type="EMBL" id="CAA2975112.1"/>
    </source>
</evidence>
<dbReference type="OrthoDB" id="923798at2759"/>
<dbReference type="AlphaFoldDB" id="A0A8S0R973"/>
<protein>
    <submittedName>
        <fullName evidence="2">Uncharacterized protein</fullName>
    </submittedName>
</protein>
<sequence length="117" mass="12498">GFSLLAVGYAVIAAATVSRSVVASLLLDPGGSSKLTNPIQLGRSFLQVAKLGGGTEVKSTPLQGKNPLQINGQMGFVFTDQETKLLADDLKFALVLKFLTARPNIDEIRRVEIKLWG</sequence>
<keyword evidence="1" id="KW-0732">Signal</keyword>
<feature type="chain" id="PRO_5035938437" evidence="1">
    <location>
        <begin position="24"/>
        <end position="117"/>
    </location>
</feature>